<feature type="domain" description="C-type lectin" evidence="3">
    <location>
        <begin position="41"/>
        <end position="146"/>
    </location>
</feature>
<dbReference type="SUPFAM" id="SSF56436">
    <property type="entry name" value="C-type lectin-like"/>
    <property type="match status" value="1"/>
</dbReference>
<keyword evidence="4" id="KW-1185">Reference proteome</keyword>
<dbReference type="SMART" id="SM00034">
    <property type="entry name" value="CLECT"/>
    <property type="match status" value="1"/>
</dbReference>
<sequence length="177" mass="20140">MRLYTIIFCIFGCYLVAADHSNLTIILCPDGYRHFRQTDICFKLVRADADVSALEARRACIRSHDGVLSSVHGLAENDFVLELAREMGIDSFWLGGYVDAKVGGWKWYDDSQNDFENNWTDQPRNGTEKAYLYMLSGKAASFFGDWAIGDDRARLPAFLCRTPSMTKLFQVSIVYNH</sequence>
<dbReference type="AlphaFoldDB" id="A0AAF3EFJ0"/>
<keyword evidence="1" id="KW-1015">Disulfide bond</keyword>
<organism evidence="4 5">
    <name type="scientific">Mesorhabditis belari</name>
    <dbReference type="NCBI Taxonomy" id="2138241"/>
    <lineage>
        <taxon>Eukaryota</taxon>
        <taxon>Metazoa</taxon>
        <taxon>Ecdysozoa</taxon>
        <taxon>Nematoda</taxon>
        <taxon>Chromadorea</taxon>
        <taxon>Rhabditida</taxon>
        <taxon>Rhabditina</taxon>
        <taxon>Rhabditomorpha</taxon>
        <taxon>Rhabditoidea</taxon>
        <taxon>Rhabditidae</taxon>
        <taxon>Mesorhabditinae</taxon>
        <taxon>Mesorhabditis</taxon>
    </lineage>
</organism>
<accession>A0AAF3EFJ0</accession>
<evidence type="ECO:0000256" key="1">
    <source>
        <dbReference type="ARBA" id="ARBA00023157"/>
    </source>
</evidence>
<dbReference type="Pfam" id="PF00059">
    <property type="entry name" value="Lectin_C"/>
    <property type="match status" value="1"/>
</dbReference>
<evidence type="ECO:0000259" key="3">
    <source>
        <dbReference type="PROSITE" id="PS50041"/>
    </source>
</evidence>
<dbReference type="InterPro" id="IPR016186">
    <property type="entry name" value="C-type_lectin-like/link_sf"/>
</dbReference>
<dbReference type="InterPro" id="IPR001304">
    <property type="entry name" value="C-type_lectin-like"/>
</dbReference>
<dbReference type="PANTHER" id="PTHR22991:SF40">
    <property type="entry name" value="PROTEIN CBG13490"/>
    <property type="match status" value="1"/>
</dbReference>
<dbReference type="InterPro" id="IPR050976">
    <property type="entry name" value="Snaclec"/>
</dbReference>
<dbReference type="PANTHER" id="PTHR22991">
    <property type="entry name" value="PROTEIN CBG13490"/>
    <property type="match status" value="1"/>
</dbReference>
<feature type="chain" id="PRO_5041958064" description="C-type lectin domain-containing protein" evidence="2">
    <location>
        <begin position="19"/>
        <end position="177"/>
    </location>
</feature>
<dbReference type="PROSITE" id="PS50041">
    <property type="entry name" value="C_TYPE_LECTIN_2"/>
    <property type="match status" value="1"/>
</dbReference>
<reference evidence="5" key="1">
    <citation type="submission" date="2024-02" db="UniProtKB">
        <authorList>
            <consortium name="WormBaseParasite"/>
        </authorList>
    </citation>
    <scope>IDENTIFICATION</scope>
</reference>
<dbReference type="Proteomes" id="UP000887575">
    <property type="component" value="Unassembled WGS sequence"/>
</dbReference>
<evidence type="ECO:0000256" key="2">
    <source>
        <dbReference type="SAM" id="SignalP"/>
    </source>
</evidence>
<dbReference type="InterPro" id="IPR016187">
    <property type="entry name" value="CTDL_fold"/>
</dbReference>
<protein>
    <recommendedName>
        <fullName evidence="3">C-type lectin domain-containing protein</fullName>
    </recommendedName>
</protein>
<proteinExistence type="predicted"/>
<keyword evidence="2" id="KW-0732">Signal</keyword>
<name>A0AAF3EFJ0_9BILA</name>
<feature type="signal peptide" evidence="2">
    <location>
        <begin position="1"/>
        <end position="18"/>
    </location>
</feature>
<dbReference type="WBParaSite" id="MBELARI_LOCUS12636">
    <property type="protein sequence ID" value="MBELARI_LOCUS12636"/>
    <property type="gene ID" value="MBELARI_LOCUS12636"/>
</dbReference>
<dbReference type="Gene3D" id="3.10.100.10">
    <property type="entry name" value="Mannose-Binding Protein A, subunit A"/>
    <property type="match status" value="1"/>
</dbReference>
<dbReference type="CDD" id="cd00037">
    <property type="entry name" value="CLECT"/>
    <property type="match status" value="1"/>
</dbReference>
<evidence type="ECO:0000313" key="4">
    <source>
        <dbReference type="Proteomes" id="UP000887575"/>
    </source>
</evidence>
<evidence type="ECO:0000313" key="5">
    <source>
        <dbReference type="WBParaSite" id="MBELARI_LOCUS12636"/>
    </source>
</evidence>